<dbReference type="EMBL" id="OX458333">
    <property type="protein sequence ID" value="CAI8753556.1"/>
    <property type="molecule type" value="Genomic_DNA"/>
</dbReference>
<keyword evidence="3" id="KW-1185">Reference proteome</keyword>
<evidence type="ECO:0000313" key="3">
    <source>
        <dbReference type="Proteomes" id="UP001162030"/>
    </source>
</evidence>
<feature type="region of interest" description="Disordered" evidence="1">
    <location>
        <begin position="69"/>
        <end position="125"/>
    </location>
</feature>
<gene>
    <name evidence="2" type="ORF">MSZNOR_0696</name>
</gene>
<proteinExistence type="predicted"/>
<name>A0ABM9HXJ9_9GAMM</name>
<evidence type="ECO:0000313" key="2">
    <source>
        <dbReference type="EMBL" id="CAI8753556.1"/>
    </source>
</evidence>
<organism evidence="2 3">
    <name type="scientific">Methylocaldum szegediense</name>
    <dbReference type="NCBI Taxonomy" id="73780"/>
    <lineage>
        <taxon>Bacteria</taxon>
        <taxon>Pseudomonadati</taxon>
        <taxon>Pseudomonadota</taxon>
        <taxon>Gammaproteobacteria</taxon>
        <taxon>Methylococcales</taxon>
        <taxon>Methylococcaceae</taxon>
        <taxon>Methylocaldum</taxon>
    </lineage>
</organism>
<evidence type="ECO:0000256" key="1">
    <source>
        <dbReference type="SAM" id="MobiDB-lite"/>
    </source>
</evidence>
<dbReference type="Proteomes" id="UP001162030">
    <property type="component" value="Chromosome"/>
</dbReference>
<reference evidence="2 3" key="1">
    <citation type="submission" date="2023-03" db="EMBL/GenBank/DDBJ databases">
        <authorList>
            <person name="Pearce D."/>
        </authorList>
    </citation>
    <scope>NUCLEOTIDE SEQUENCE [LARGE SCALE GENOMIC DNA]</scope>
    <source>
        <strain evidence="2">Msz</strain>
    </source>
</reference>
<accession>A0ABM9HXJ9</accession>
<evidence type="ECO:0008006" key="4">
    <source>
        <dbReference type="Google" id="ProtNLM"/>
    </source>
</evidence>
<protein>
    <recommendedName>
        <fullName evidence="4">Transposase</fullName>
    </recommendedName>
</protein>
<sequence>MVFEVIPSYKRSEYAMSDDKIIPLKNPGAPAPVADALTELLREGAQRMLAAAIEAEVAAFLERFKDEKTADGRQAGGAERSSTDAVHPDRCGSYRGQGAAGARSVEGDPVDLGDFAAVPSAPPEP</sequence>